<gene>
    <name evidence="2" type="ORF">CB5_LOCUS28753</name>
</gene>
<dbReference type="PANTHER" id="PTHR35463">
    <property type="entry name" value="TRANSMEMBRANE PROTEIN"/>
    <property type="match status" value="1"/>
</dbReference>
<dbReference type="PANTHER" id="PTHR35463:SF10">
    <property type="entry name" value="TRANSMEMBRANE PROTEIN"/>
    <property type="match status" value="1"/>
</dbReference>
<dbReference type="AlphaFoldDB" id="A0A6V7QQN6"/>
<protein>
    <submittedName>
        <fullName evidence="2">Uncharacterized protein</fullName>
    </submittedName>
</protein>
<organism evidence="2">
    <name type="scientific">Ananas comosus var. bracteatus</name>
    <name type="common">red pineapple</name>
    <dbReference type="NCBI Taxonomy" id="296719"/>
    <lineage>
        <taxon>Eukaryota</taxon>
        <taxon>Viridiplantae</taxon>
        <taxon>Streptophyta</taxon>
        <taxon>Embryophyta</taxon>
        <taxon>Tracheophyta</taxon>
        <taxon>Spermatophyta</taxon>
        <taxon>Magnoliopsida</taxon>
        <taxon>Liliopsida</taxon>
        <taxon>Poales</taxon>
        <taxon>Bromeliaceae</taxon>
        <taxon>Bromelioideae</taxon>
        <taxon>Ananas</taxon>
    </lineage>
</organism>
<dbReference type="EMBL" id="CAJEUB010000003">
    <property type="protein sequence ID" value="CAD1845542.1"/>
    <property type="molecule type" value="Genomic_DNA"/>
</dbReference>
<accession>A0A6V7QQN6</accession>
<evidence type="ECO:0000256" key="1">
    <source>
        <dbReference type="SAM" id="MobiDB-lite"/>
    </source>
</evidence>
<name>A0A6V7QQN6_ANACO</name>
<feature type="region of interest" description="Disordered" evidence="1">
    <location>
        <begin position="154"/>
        <end position="188"/>
    </location>
</feature>
<sequence>MYGRDRILARISRHAAVPSNGNIYIPNRSPSHPRSLFFLFSSSASNRLDEVETCLPPCFKTKSDRYGSQQRYSAKDLCSSTAVPCSFSTTLPAERAIGITGFMNRWDAVKTWAKLASMNFRPPESWRSTSSGEVVKDAAARSFESGKETVEQAAATAAQAAGEAMHKTKEKVKRTVSASAGQEPDAEL</sequence>
<proteinExistence type="predicted"/>
<feature type="compositionally biased region" description="Low complexity" evidence="1">
    <location>
        <begin position="154"/>
        <end position="163"/>
    </location>
</feature>
<evidence type="ECO:0000313" key="2">
    <source>
        <dbReference type="EMBL" id="CAD1845542.1"/>
    </source>
</evidence>
<reference evidence="2" key="1">
    <citation type="submission" date="2020-07" db="EMBL/GenBank/DDBJ databases">
        <authorList>
            <person name="Lin J."/>
        </authorList>
    </citation>
    <scope>NUCLEOTIDE SEQUENCE</scope>
</reference>